<dbReference type="PROSITE" id="PS01180">
    <property type="entry name" value="CUB"/>
    <property type="match status" value="2"/>
</dbReference>
<feature type="domain" description="CUB" evidence="8">
    <location>
        <begin position="395"/>
        <end position="507"/>
    </location>
</feature>
<evidence type="ECO:0000256" key="7">
    <source>
        <dbReference type="RuleBase" id="RU363034"/>
    </source>
</evidence>
<dbReference type="STRING" id="69293.ENSGACP00000003226"/>
<evidence type="ECO:0000256" key="2">
    <source>
        <dbReference type="ARBA" id="ARBA00022729"/>
    </source>
</evidence>
<feature type="domain" description="Peptidase S1" evidence="9">
    <location>
        <begin position="2"/>
        <end position="254"/>
    </location>
</feature>
<dbReference type="InterPro" id="IPR043504">
    <property type="entry name" value="Peptidase_S1_PA_chymotrypsin"/>
</dbReference>
<dbReference type="GO" id="GO:0004252">
    <property type="term" value="F:serine-type endopeptidase activity"/>
    <property type="evidence" value="ECO:0007669"/>
    <property type="project" value="InterPro"/>
</dbReference>
<dbReference type="InterPro" id="IPR035914">
    <property type="entry name" value="Sperma_CUB_dom_sf"/>
</dbReference>
<evidence type="ECO:0000256" key="5">
    <source>
        <dbReference type="ARBA" id="ARBA00023157"/>
    </source>
</evidence>
<dbReference type="InParanoid" id="G3ND26"/>
<dbReference type="InterPro" id="IPR033116">
    <property type="entry name" value="TRYPSIN_SER"/>
</dbReference>
<keyword evidence="2" id="KW-0732">Signal</keyword>
<evidence type="ECO:0000259" key="8">
    <source>
        <dbReference type="PROSITE" id="PS01180"/>
    </source>
</evidence>
<dbReference type="OMA" id="ENDSYCR"/>
<dbReference type="SMART" id="SM00020">
    <property type="entry name" value="Tryp_SPc"/>
    <property type="match status" value="1"/>
</dbReference>
<dbReference type="InterPro" id="IPR018114">
    <property type="entry name" value="TRYPSIN_HIS"/>
</dbReference>
<dbReference type="InterPro" id="IPR000859">
    <property type="entry name" value="CUB_dom"/>
</dbReference>
<dbReference type="Gene3D" id="2.60.120.290">
    <property type="entry name" value="Spermadhesin, CUB domain"/>
    <property type="match status" value="2"/>
</dbReference>
<accession>G3ND26</accession>
<dbReference type="PRINTS" id="PR00722">
    <property type="entry name" value="CHYMOTRYPSIN"/>
</dbReference>
<dbReference type="InterPro" id="IPR001314">
    <property type="entry name" value="Peptidase_S1A"/>
</dbReference>
<dbReference type="InterPro" id="IPR009003">
    <property type="entry name" value="Peptidase_S1_PA"/>
</dbReference>
<dbReference type="SMART" id="SM00042">
    <property type="entry name" value="CUB"/>
    <property type="match status" value="2"/>
</dbReference>
<dbReference type="InterPro" id="IPR001254">
    <property type="entry name" value="Trypsin_dom"/>
</dbReference>
<dbReference type="PROSITE" id="PS00135">
    <property type="entry name" value="TRYPSIN_SER"/>
    <property type="match status" value="1"/>
</dbReference>
<proteinExistence type="predicted"/>
<dbReference type="MEROPS" id="S01.240"/>
<evidence type="ECO:0000256" key="6">
    <source>
        <dbReference type="PROSITE-ProRule" id="PRU00059"/>
    </source>
</evidence>
<reference evidence="10" key="2">
    <citation type="submission" date="2024-04" db="UniProtKB">
        <authorList>
            <consortium name="Ensembl"/>
        </authorList>
    </citation>
    <scope>IDENTIFICATION</scope>
</reference>
<keyword evidence="1 7" id="KW-0645">Protease</keyword>
<keyword evidence="4 7" id="KW-0720">Serine protease</keyword>
<dbReference type="Pfam" id="PF00431">
    <property type="entry name" value="CUB"/>
    <property type="match status" value="2"/>
</dbReference>
<evidence type="ECO:0000259" key="9">
    <source>
        <dbReference type="PROSITE" id="PS50240"/>
    </source>
</evidence>
<dbReference type="PANTHER" id="PTHR24252:SF7">
    <property type="entry name" value="HYALIN"/>
    <property type="match status" value="1"/>
</dbReference>
<organism evidence="10">
    <name type="scientific">Gasterosteus aculeatus</name>
    <name type="common">Three-spined stickleback</name>
    <dbReference type="NCBI Taxonomy" id="69293"/>
    <lineage>
        <taxon>Eukaryota</taxon>
        <taxon>Metazoa</taxon>
        <taxon>Chordata</taxon>
        <taxon>Craniata</taxon>
        <taxon>Vertebrata</taxon>
        <taxon>Euteleostomi</taxon>
        <taxon>Actinopterygii</taxon>
        <taxon>Neopterygii</taxon>
        <taxon>Teleostei</taxon>
        <taxon>Neoteleostei</taxon>
        <taxon>Acanthomorphata</taxon>
        <taxon>Eupercaria</taxon>
        <taxon>Perciformes</taxon>
        <taxon>Cottioidei</taxon>
        <taxon>Gasterosteales</taxon>
        <taxon>Gasterosteidae</taxon>
        <taxon>Gasterosteus</taxon>
    </lineage>
</organism>
<dbReference type="GO" id="GO:0006508">
    <property type="term" value="P:proteolysis"/>
    <property type="evidence" value="ECO:0007669"/>
    <property type="project" value="UniProtKB-KW"/>
</dbReference>
<dbReference type="PROSITE" id="PS50240">
    <property type="entry name" value="TRYPSIN_DOM"/>
    <property type="match status" value="1"/>
</dbReference>
<comment type="caution">
    <text evidence="6">Lacks conserved residue(s) required for the propagation of feature annotation.</text>
</comment>
<dbReference type="Ensembl" id="ENSGACT00000003237.1">
    <property type="protein sequence ID" value="ENSGACP00000003226.1"/>
    <property type="gene ID" value="ENSGACG00000002468.1"/>
</dbReference>
<dbReference type="AlphaFoldDB" id="G3ND26"/>
<dbReference type="FunFam" id="2.40.10.10:FF:000120">
    <property type="entry name" value="Putative serine protease"/>
    <property type="match status" value="1"/>
</dbReference>
<name>G3ND26_GASAC</name>
<protein>
    <submittedName>
        <fullName evidence="10">Ovochymase 2</fullName>
    </submittedName>
</protein>
<dbReference type="Gene3D" id="2.40.10.10">
    <property type="entry name" value="Trypsin-like serine proteases"/>
    <property type="match status" value="1"/>
</dbReference>
<dbReference type="SUPFAM" id="SSF50494">
    <property type="entry name" value="Trypsin-like serine proteases"/>
    <property type="match status" value="1"/>
</dbReference>
<evidence type="ECO:0000256" key="3">
    <source>
        <dbReference type="ARBA" id="ARBA00022801"/>
    </source>
</evidence>
<dbReference type="eggNOG" id="KOG3627">
    <property type="taxonomic scope" value="Eukaryota"/>
</dbReference>
<reference evidence="10" key="1">
    <citation type="submission" date="2006-01" db="EMBL/GenBank/DDBJ databases">
        <authorList>
            <person name="Lindblad-Toh K."/>
            <person name="Mauceli E."/>
            <person name="Grabherr M."/>
            <person name="Chang J.L."/>
            <person name="Lander E.S."/>
        </authorList>
    </citation>
    <scope>NUCLEOTIDE SEQUENCE [LARGE SCALE GENOMIC DNA]</scope>
</reference>
<dbReference type="Pfam" id="PF00089">
    <property type="entry name" value="Trypsin"/>
    <property type="match status" value="1"/>
</dbReference>
<keyword evidence="5" id="KW-1015">Disulfide bond</keyword>
<dbReference type="GO" id="GO:0007340">
    <property type="term" value="P:acrosome reaction"/>
    <property type="evidence" value="ECO:0007669"/>
    <property type="project" value="TreeGrafter"/>
</dbReference>
<dbReference type="SUPFAM" id="SSF49854">
    <property type="entry name" value="Spermadhesin, CUB domain"/>
    <property type="match status" value="2"/>
</dbReference>
<dbReference type="CDD" id="cd00190">
    <property type="entry name" value="Tryp_SPc"/>
    <property type="match status" value="1"/>
</dbReference>
<feature type="domain" description="CUB" evidence="8">
    <location>
        <begin position="266"/>
        <end position="383"/>
    </location>
</feature>
<evidence type="ECO:0000313" key="10">
    <source>
        <dbReference type="Ensembl" id="ENSGACP00000003226.1"/>
    </source>
</evidence>
<evidence type="ECO:0000256" key="4">
    <source>
        <dbReference type="ARBA" id="ARBA00022825"/>
    </source>
</evidence>
<evidence type="ECO:0000256" key="1">
    <source>
        <dbReference type="ARBA" id="ARBA00022670"/>
    </source>
</evidence>
<dbReference type="FunFam" id="2.60.120.290:FF:000005">
    <property type="entry name" value="Procollagen C-endopeptidase enhancer 1"/>
    <property type="match status" value="1"/>
</dbReference>
<sequence>RVVGGAPAIYGSHPWLVSLRNGGSHFCGGAILTHRWILTAAHCLASRSKDFLSGVRVAVGEFDQTVDDEEEQVFLIKSVSVHEKYHHALPFSYDIALVECHGIFSTGARVQPICLPLPNQSNPPETSCIVGGWGKMKESKVASPAVLREVQLELVDPAKCKHVLQTVKGPKNAQQRAAMTFLCAGPEIGGRDPCQGDSGGPLVCPAGSGDWAVLGVTSWGKGCGRSWGNNSSRPSPGVFTDVRLLLPWIKTKLRAADEQKEARGLCGVRDGRVTGREGLLRNPALPGDRYDNNQLDVRSISVPPGNSVLLEFDHFDLESDPFCRYDRLTVSVGTQRPVGEFRVFCGGVLPGPVLLKNSQHATLDFSTDVDRAGSGFAIRHRAVQGNSSLGGKPGCGTVVLVDDLTPVHSPNYPRCYGEDCVLRWVVHAPQGHVVKLEFSDFDLEESDGCLYDSLTVLGDVEGAEEIVVLCGGDVPPPVLSYHSVMVLHFTSDGSVTHRGFSATLTFISNAALRVLLETFWRPSGDLLA</sequence>
<dbReference type="CDD" id="cd00041">
    <property type="entry name" value="CUB"/>
    <property type="match status" value="2"/>
</dbReference>
<dbReference type="PROSITE" id="PS00134">
    <property type="entry name" value="TRYPSIN_HIS"/>
    <property type="match status" value="1"/>
</dbReference>
<keyword evidence="3 7" id="KW-0378">Hydrolase</keyword>
<dbReference type="PANTHER" id="PTHR24252">
    <property type="entry name" value="ACROSIN-RELATED"/>
    <property type="match status" value="1"/>
</dbReference>